<gene>
    <name evidence="3" type="ORF">U732_3622</name>
</gene>
<keyword evidence="1" id="KW-0472">Membrane</keyword>
<keyword evidence="1" id="KW-1133">Transmembrane helix</keyword>
<evidence type="ECO:0000259" key="2">
    <source>
        <dbReference type="Pfam" id="PF01844"/>
    </source>
</evidence>
<accession>A0A0C1U7N3</accession>
<name>A0A0C1U7N3_9CLOT</name>
<organism evidence="3 4">
    <name type="scientific">Clostridium argentinense CDC 2741</name>
    <dbReference type="NCBI Taxonomy" id="1418104"/>
    <lineage>
        <taxon>Bacteria</taxon>
        <taxon>Bacillati</taxon>
        <taxon>Bacillota</taxon>
        <taxon>Clostridia</taxon>
        <taxon>Eubacteriales</taxon>
        <taxon>Clostridiaceae</taxon>
        <taxon>Clostridium</taxon>
    </lineage>
</organism>
<dbReference type="CDD" id="cd00085">
    <property type="entry name" value="HNHc"/>
    <property type="match status" value="1"/>
</dbReference>
<keyword evidence="1" id="KW-0812">Transmembrane</keyword>
<proteinExistence type="predicted"/>
<dbReference type="GO" id="GO:0008270">
    <property type="term" value="F:zinc ion binding"/>
    <property type="evidence" value="ECO:0007669"/>
    <property type="project" value="InterPro"/>
</dbReference>
<keyword evidence="4" id="KW-1185">Reference proteome</keyword>
<keyword evidence="3" id="KW-0378">Hydrolase</keyword>
<dbReference type="InterPro" id="IPR002711">
    <property type="entry name" value="HNH"/>
</dbReference>
<dbReference type="Pfam" id="PF01844">
    <property type="entry name" value="HNH"/>
    <property type="match status" value="1"/>
</dbReference>
<evidence type="ECO:0000313" key="4">
    <source>
        <dbReference type="Proteomes" id="UP000031366"/>
    </source>
</evidence>
<reference evidence="3 4" key="1">
    <citation type="journal article" date="2015" name="Infect. Genet. Evol.">
        <title>Genomic sequences of six botulinum neurotoxin-producing strains representing three clostridial species illustrate the mobility and diversity of botulinum neurotoxin genes.</title>
        <authorList>
            <person name="Smith T.J."/>
            <person name="Hill K.K."/>
            <person name="Xie G."/>
            <person name="Foley B.T."/>
            <person name="Williamson C.H."/>
            <person name="Foster J.T."/>
            <person name="Johnson S.L."/>
            <person name="Chertkov O."/>
            <person name="Teshima H."/>
            <person name="Gibbons H.S."/>
            <person name="Johnsky L.A."/>
            <person name="Karavis M.A."/>
            <person name="Smith L.A."/>
        </authorList>
    </citation>
    <scope>NUCLEOTIDE SEQUENCE [LARGE SCALE GENOMIC DNA]</scope>
    <source>
        <strain evidence="3 4">CDC 2741</strain>
    </source>
</reference>
<protein>
    <submittedName>
        <fullName evidence="3">HNH endonuclease family protein</fullName>
    </submittedName>
</protein>
<evidence type="ECO:0000256" key="1">
    <source>
        <dbReference type="SAM" id="Phobius"/>
    </source>
</evidence>
<feature type="transmembrane region" description="Helical" evidence="1">
    <location>
        <begin position="6"/>
        <end position="28"/>
    </location>
</feature>
<dbReference type="GO" id="GO:0003676">
    <property type="term" value="F:nucleic acid binding"/>
    <property type="evidence" value="ECO:0007669"/>
    <property type="project" value="InterPro"/>
</dbReference>
<dbReference type="EMBL" id="AYSO01000013">
    <property type="protein sequence ID" value="KIE47803.1"/>
    <property type="molecule type" value="Genomic_DNA"/>
</dbReference>
<dbReference type="InterPro" id="IPR003615">
    <property type="entry name" value="HNH_nuc"/>
</dbReference>
<evidence type="ECO:0000313" key="3">
    <source>
        <dbReference type="EMBL" id="KIE47803.1"/>
    </source>
</evidence>
<dbReference type="AlphaFoldDB" id="A0A0C1U7N3"/>
<sequence length="397" mass="47029">MCNKPIYQIGIVLFIYLTIRSIMEIYALKNVSLFKEGREMIISQLKLSRRDREYKLCPEHIRDSVVYNYLFKGESHRWLDENVIGQNSSYSRGYMAMGILHYFGLANDHKGIFKDKSIHEAISILEESNVSDFSKIVISLYRYYHNDYTLDGIEYFTPSTDSPQIVKEVGTSQYTDGVRIEKEYHNILNPFGTKFYTERGSARPIKVMFNNKIFDAEYRYEGQLDKSKELQSIRFRKELKSEFKRVFPELNGTFTIQYGYDLNHFVFTHQAKEIYYPEDEENEYFEGKIAFRKHRTRERNPKVIKKAKERFMKINNGRLFCEACGFDFFEVYGERGKDFIEGHHTKFVSELSDGDMTRVEDIAMLCSNCHRMIHRKSVLTVSELAEKVEDIKRKKRL</sequence>
<dbReference type="Proteomes" id="UP000031366">
    <property type="component" value="Unassembled WGS sequence"/>
</dbReference>
<dbReference type="GO" id="GO:0004519">
    <property type="term" value="F:endonuclease activity"/>
    <property type="evidence" value="ECO:0007669"/>
    <property type="project" value="UniProtKB-KW"/>
</dbReference>
<keyword evidence="3" id="KW-0540">Nuclease</keyword>
<comment type="caution">
    <text evidence="3">The sequence shown here is derived from an EMBL/GenBank/DDBJ whole genome shotgun (WGS) entry which is preliminary data.</text>
</comment>
<keyword evidence="3" id="KW-0255">Endonuclease</keyword>
<feature type="domain" description="HNH" evidence="2">
    <location>
        <begin position="321"/>
        <end position="375"/>
    </location>
</feature>